<evidence type="ECO:0000256" key="3">
    <source>
        <dbReference type="ARBA" id="ARBA00022692"/>
    </source>
</evidence>
<feature type="transmembrane region" description="Helical" evidence="6">
    <location>
        <begin position="109"/>
        <end position="129"/>
    </location>
</feature>
<evidence type="ECO:0000259" key="8">
    <source>
        <dbReference type="Pfam" id="PF01545"/>
    </source>
</evidence>
<dbReference type="AlphaFoldDB" id="A0A2A9EKG4"/>
<sequence length="304" mass="32364">MNLTVVVALAANALVALAKTFAALFTGSASMVAESAHSWADTGNQVLLLIADRRSRRRPDAAHPLGYGREAYVWSMFAALGLFVAGAAVSITHGVQELAHPSPASNFTVAYLVLAAAFVFEGISFLQAVRQTRHEARRARRSLLEHALETSDPTLRAVFAEDSAALIGIVIAFAGVLAHDLTGSPVPDAVGSIVVGVLLGVVAVVLIDRNRRYLVGVEVSPTTREEMFQHLSSLPGVASVNYLHMEFVGPRAVYLVAGVDLSGDEAESSVAARLRELERRLEQSPLVLEAVLTVSRAEDHAPGR</sequence>
<accession>A0A2A9EKG4</accession>
<feature type="domain" description="Cation efflux protein transmembrane" evidence="8">
    <location>
        <begin position="5"/>
        <end position="214"/>
    </location>
</feature>
<dbReference type="InterPro" id="IPR027469">
    <property type="entry name" value="Cation_efflux_TMD_sf"/>
</dbReference>
<keyword evidence="4 6" id="KW-1133">Transmembrane helix</keyword>
<dbReference type="NCBIfam" id="TIGR01297">
    <property type="entry name" value="CDF"/>
    <property type="match status" value="1"/>
</dbReference>
<keyword evidence="5 6" id="KW-0472">Membrane</keyword>
<dbReference type="InterPro" id="IPR002524">
    <property type="entry name" value="Cation_efflux"/>
</dbReference>
<keyword evidence="2" id="KW-0813">Transport</keyword>
<gene>
    <name evidence="9" type="ORF">ATJ97_2087</name>
</gene>
<keyword evidence="3 6" id="KW-0812">Transmembrane</keyword>
<dbReference type="EMBL" id="PDJI01000004">
    <property type="protein sequence ID" value="PFG39577.1"/>
    <property type="molecule type" value="Genomic_DNA"/>
</dbReference>
<dbReference type="GO" id="GO:0016020">
    <property type="term" value="C:membrane"/>
    <property type="evidence" value="ECO:0007669"/>
    <property type="project" value="UniProtKB-SubCell"/>
</dbReference>
<evidence type="ECO:0000313" key="10">
    <source>
        <dbReference type="Proteomes" id="UP000222106"/>
    </source>
</evidence>
<feature type="signal peptide" evidence="7">
    <location>
        <begin position="1"/>
        <end position="18"/>
    </location>
</feature>
<evidence type="ECO:0000256" key="2">
    <source>
        <dbReference type="ARBA" id="ARBA00022448"/>
    </source>
</evidence>
<evidence type="ECO:0000256" key="7">
    <source>
        <dbReference type="SAM" id="SignalP"/>
    </source>
</evidence>
<proteinExistence type="predicted"/>
<dbReference type="GO" id="GO:0008324">
    <property type="term" value="F:monoatomic cation transmembrane transporter activity"/>
    <property type="evidence" value="ECO:0007669"/>
    <property type="project" value="InterPro"/>
</dbReference>
<evidence type="ECO:0000256" key="6">
    <source>
        <dbReference type="SAM" id="Phobius"/>
    </source>
</evidence>
<keyword evidence="10" id="KW-1185">Reference proteome</keyword>
<dbReference type="Pfam" id="PF01545">
    <property type="entry name" value="Cation_efflux"/>
    <property type="match status" value="1"/>
</dbReference>
<feature type="transmembrane region" description="Helical" evidence="6">
    <location>
        <begin position="71"/>
        <end position="89"/>
    </location>
</feature>
<evidence type="ECO:0000256" key="5">
    <source>
        <dbReference type="ARBA" id="ARBA00023136"/>
    </source>
</evidence>
<evidence type="ECO:0000256" key="4">
    <source>
        <dbReference type="ARBA" id="ARBA00022989"/>
    </source>
</evidence>
<feature type="transmembrane region" description="Helical" evidence="6">
    <location>
        <begin position="158"/>
        <end position="177"/>
    </location>
</feature>
<dbReference type="InterPro" id="IPR058533">
    <property type="entry name" value="Cation_efflux_TM"/>
</dbReference>
<dbReference type="SUPFAM" id="SSF161111">
    <property type="entry name" value="Cation efflux protein transmembrane domain-like"/>
    <property type="match status" value="1"/>
</dbReference>
<protein>
    <submittedName>
        <fullName evidence="9">Cation diffusion facilitator family transporter</fullName>
    </submittedName>
</protein>
<comment type="subcellular location">
    <subcellularLocation>
        <location evidence="1">Membrane</location>
        <topology evidence="1">Multi-pass membrane protein</topology>
    </subcellularLocation>
</comment>
<dbReference type="Gene3D" id="1.20.1510.10">
    <property type="entry name" value="Cation efflux protein transmembrane domain"/>
    <property type="match status" value="1"/>
</dbReference>
<dbReference type="GO" id="GO:0006829">
    <property type="term" value="P:zinc ion transport"/>
    <property type="evidence" value="ECO:0007669"/>
    <property type="project" value="InterPro"/>
</dbReference>
<feature type="transmembrane region" description="Helical" evidence="6">
    <location>
        <begin position="189"/>
        <end position="207"/>
    </location>
</feature>
<comment type="caution">
    <text evidence="9">The sequence shown here is derived from an EMBL/GenBank/DDBJ whole genome shotgun (WGS) entry which is preliminary data.</text>
</comment>
<dbReference type="PANTHER" id="PTHR13414">
    <property type="entry name" value="HUEL-CATION TRANSPORTER"/>
    <property type="match status" value="1"/>
</dbReference>
<name>A0A2A9EKG4_9MICO</name>
<keyword evidence="7" id="KW-0732">Signal</keyword>
<dbReference type="RefSeq" id="WP_245862364.1">
    <property type="nucleotide sequence ID" value="NZ_PDJI01000004.1"/>
</dbReference>
<evidence type="ECO:0000256" key="1">
    <source>
        <dbReference type="ARBA" id="ARBA00004141"/>
    </source>
</evidence>
<dbReference type="Proteomes" id="UP000222106">
    <property type="component" value="Unassembled WGS sequence"/>
</dbReference>
<dbReference type="PANTHER" id="PTHR13414:SF9">
    <property type="entry name" value="PROTON-COUPLED ZINC ANTIPORTER SLC30A9, MITOCHONDRIAL"/>
    <property type="match status" value="1"/>
</dbReference>
<organism evidence="9 10">
    <name type="scientific">Georgenia soli</name>
    <dbReference type="NCBI Taxonomy" id="638953"/>
    <lineage>
        <taxon>Bacteria</taxon>
        <taxon>Bacillati</taxon>
        <taxon>Actinomycetota</taxon>
        <taxon>Actinomycetes</taxon>
        <taxon>Micrococcales</taxon>
        <taxon>Bogoriellaceae</taxon>
        <taxon>Georgenia</taxon>
    </lineage>
</organism>
<reference evidence="9 10" key="1">
    <citation type="submission" date="2017-10" db="EMBL/GenBank/DDBJ databases">
        <title>Sequencing the genomes of 1000 actinobacteria strains.</title>
        <authorList>
            <person name="Klenk H.-P."/>
        </authorList>
    </citation>
    <scope>NUCLEOTIDE SEQUENCE [LARGE SCALE GENOMIC DNA]</scope>
    <source>
        <strain evidence="9 10">DSM 21838</strain>
    </source>
</reference>
<dbReference type="InterPro" id="IPR040177">
    <property type="entry name" value="SLC30A9"/>
</dbReference>
<feature type="chain" id="PRO_5038917148" evidence="7">
    <location>
        <begin position="19"/>
        <end position="304"/>
    </location>
</feature>
<evidence type="ECO:0000313" key="9">
    <source>
        <dbReference type="EMBL" id="PFG39577.1"/>
    </source>
</evidence>